<comment type="pathway">
    <text evidence="3 10">Organic acid metabolism; glycolate biosynthesis; glycolate from 2-phosphoglycolate: step 1/1.</text>
</comment>
<name>A0A5B8IWX5_9RHOB</name>
<evidence type="ECO:0000256" key="10">
    <source>
        <dbReference type="HAMAP-Rule" id="MF_00495"/>
    </source>
</evidence>
<evidence type="ECO:0000256" key="2">
    <source>
        <dbReference type="ARBA" id="ARBA00001946"/>
    </source>
</evidence>
<evidence type="ECO:0000256" key="7">
    <source>
        <dbReference type="ARBA" id="ARBA00022801"/>
    </source>
</evidence>
<organism evidence="11 12">
    <name type="scientific">Qingshengfaniella alkalisoli</name>
    <dbReference type="NCBI Taxonomy" id="2599296"/>
    <lineage>
        <taxon>Bacteria</taxon>
        <taxon>Pseudomonadati</taxon>
        <taxon>Pseudomonadota</taxon>
        <taxon>Alphaproteobacteria</taxon>
        <taxon>Rhodobacterales</taxon>
        <taxon>Paracoccaceae</taxon>
        <taxon>Qingshengfaniella</taxon>
    </lineage>
</organism>
<comment type="catalytic activity">
    <reaction evidence="1 10">
        <text>2-phosphoglycolate + H2O = glycolate + phosphate</text>
        <dbReference type="Rhea" id="RHEA:14369"/>
        <dbReference type="ChEBI" id="CHEBI:15377"/>
        <dbReference type="ChEBI" id="CHEBI:29805"/>
        <dbReference type="ChEBI" id="CHEBI:43474"/>
        <dbReference type="ChEBI" id="CHEBI:58033"/>
        <dbReference type="EC" id="3.1.3.18"/>
    </reaction>
</comment>
<feature type="binding site" evidence="10">
    <location>
        <position position="12"/>
    </location>
    <ligand>
        <name>Mg(2+)</name>
        <dbReference type="ChEBI" id="CHEBI:18420"/>
    </ligand>
</feature>
<comment type="similarity">
    <text evidence="4 10">Belongs to the HAD-like hydrolase superfamily. CbbY/CbbZ/Gph/YieH family.</text>
</comment>
<evidence type="ECO:0000313" key="11">
    <source>
        <dbReference type="EMBL" id="QDY70083.1"/>
    </source>
</evidence>
<dbReference type="InterPro" id="IPR006439">
    <property type="entry name" value="HAD-SF_hydro_IA"/>
</dbReference>
<evidence type="ECO:0000256" key="9">
    <source>
        <dbReference type="ARBA" id="ARBA00023277"/>
    </source>
</evidence>
<evidence type="ECO:0000313" key="12">
    <source>
        <dbReference type="Proteomes" id="UP000318483"/>
    </source>
</evidence>
<feature type="active site" description="Nucleophile" evidence="10">
    <location>
        <position position="12"/>
    </location>
</feature>
<feature type="binding site" evidence="10">
    <location>
        <position position="170"/>
    </location>
    <ligand>
        <name>Mg(2+)</name>
        <dbReference type="ChEBI" id="CHEBI:18420"/>
    </ligand>
</feature>
<dbReference type="GO" id="GO:0005975">
    <property type="term" value="P:carbohydrate metabolic process"/>
    <property type="evidence" value="ECO:0007669"/>
    <property type="project" value="InterPro"/>
</dbReference>
<keyword evidence="12" id="KW-1185">Reference proteome</keyword>
<dbReference type="GO" id="GO:0005829">
    <property type="term" value="C:cytosol"/>
    <property type="evidence" value="ECO:0007669"/>
    <property type="project" value="TreeGrafter"/>
</dbReference>
<dbReference type="UniPathway" id="UPA00865">
    <property type="reaction ID" value="UER00834"/>
</dbReference>
<keyword evidence="8 10" id="KW-0460">Magnesium</keyword>
<dbReference type="KEGG" id="lit:FPZ52_10940"/>
<dbReference type="HAMAP" id="MF_00495">
    <property type="entry name" value="GPH_hydrolase_bact"/>
    <property type="match status" value="1"/>
</dbReference>
<evidence type="ECO:0000256" key="1">
    <source>
        <dbReference type="ARBA" id="ARBA00000830"/>
    </source>
</evidence>
<dbReference type="SUPFAM" id="SSF56784">
    <property type="entry name" value="HAD-like"/>
    <property type="match status" value="1"/>
</dbReference>
<gene>
    <name evidence="11" type="primary">gph</name>
    <name evidence="11" type="ORF">FPZ52_10940</name>
</gene>
<dbReference type="InterPro" id="IPR036412">
    <property type="entry name" value="HAD-like_sf"/>
</dbReference>
<evidence type="ECO:0000256" key="4">
    <source>
        <dbReference type="ARBA" id="ARBA00006171"/>
    </source>
</evidence>
<keyword evidence="7 10" id="KW-0378">Hydrolase</keyword>
<dbReference type="InterPro" id="IPR037512">
    <property type="entry name" value="PGPase_prok"/>
</dbReference>
<sequence length="221" mass="23917">MERHSVSAIVFDLDGTLIDSLPDLHAAGAKMLDSIGVEPVSVAQTRSFIGNGIPVLVGRILDAVDVDPARKPELLASFRGFYAADSVTETRLYPGVEATLDALRAQGHQLGLCTNKPIEPTQDILRHFGIDRHFQAVIGGDSLNQRKPSPEPLWATFDMLGGADRYFVGDSEVDAETALNASVPFLMFTEGYRKTPIAELPHSAAFDDFRLLQGLISARAA</sequence>
<dbReference type="Proteomes" id="UP000318483">
    <property type="component" value="Chromosome"/>
</dbReference>
<dbReference type="PRINTS" id="PR00413">
    <property type="entry name" value="HADHALOGNASE"/>
</dbReference>
<dbReference type="Gene3D" id="3.40.50.1000">
    <property type="entry name" value="HAD superfamily/HAD-like"/>
    <property type="match status" value="1"/>
</dbReference>
<dbReference type="GO" id="GO:0006281">
    <property type="term" value="P:DNA repair"/>
    <property type="evidence" value="ECO:0007669"/>
    <property type="project" value="TreeGrafter"/>
</dbReference>
<dbReference type="Gene3D" id="1.10.150.240">
    <property type="entry name" value="Putative phosphatase, domain 2"/>
    <property type="match status" value="1"/>
</dbReference>
<dbReference type="EMBL" id="CP042261">
    <property type="protein sequence ID" value="QDY70083.1"/>
    <property type="molecule type" value="Genomic_DNA"/>
</dbReference>
<dbReference type="PANTHER" id="PTHR43434">
    <property type="entry name" value="PHOSPHOGLYCOLATE PHOSPHATASE"/>
    <property type="match status" value="1"/>
</dbReference>
<evidence type="ECO:0000256" key="6">
    <source>
        <dbReference type="ARBA" id="ARBA00022723"/>
    </source>
</evidence>
<dbReference type="InterPro" id="IPR023198">
    <property type="entry name" value="PGP-like_dom2"/>
</dbReference>
<proteinExistence type="inferred from homology"/>
<comment type="function">
    <text evidence="10">Specifically catalyzes the dephosphorylation of 2-phosphoglycolate. Is involved in the dissimilation of the intracellular 2-phosphoglycolate formed during the DNA repair of 3'-phosphoglycolate ends, a major class of DNA lesions induced by oxidative stress.</text>
</comment>
<dbReference type="PANTHER" id="PTHR43434:SF1">
    <property type="entry name" value="PHOSPHOGLYCOLATE PHOSPHATASE"/>
    <property type="match status" value="1"/>
</dbReference>
<reference evidence="11 12" key="1">
    <citation type="submission" date="2019-07" db="EMBL/GenBank/DDBJ databases">
        <title>Litoreibacter alkalisoli sp. nov., isolated from saline-alkaline soil.</title>
        <authorList>
            <person name="Wang S."/>
            <person name="Xu L."/>
            <person name="Xing Y.-T."/>
            <person name="Sun J.-Q."/>
        </authorList>
    </citation>
    <scope>NUCLEOTIDE SEQUENCE [LARGE SCALE GENOMIC DNA]</scope>
    <source>
        <strain evidence="11 12">LN3S51</strain>
    </source>
</reference>
<evidence type="ECO:0000256" key="5">
    <source>
        <dbReference type="ARBA" id="ARBA00013078"/>
    </source>
</evidence>
<dbReference type="SFLD" id="SFLDG01129">
    <property type="entry name" value="C1.5:_HAD__Beta-PGM__Phosphata"/>
    <property type="match status" value="1"/>
</dbReference>
<dbReference type="SFLD" id="SFLDS00003">
    <property type="entry name" value="Haloacid_Dehalogenase"/>
    <property type="match status" value="1"/>
</dbReference>
<keyword evidence="9 10" id="KW-0119">Carbohydrate metabolism</keyword>
<keyword evidence="6 10" id="KW-0479">Metal-binding</keyword>
<accession>A0A5B8IWX5</accession>
<dbReference type="AlphaFoldDB" id="A0A5B8IWX5"/>
<protein>
    <recommendedName>
        <fullName evidence="5 10">Phosphoglycolate phosphatase</fullName>
        <shortName evidence="10">PGP</shortName>
        <shortName evidence="10">PGPase</shortName>
        <ecNumber evidence="5 10">3.1.3.18</ecNumber>
    </recommendedName>
</protein>
<dbReference type="NCBIfam" id="TIGR01549">
    <property type="entry name" value="HAD-SF-IA-v1"/>
    <property type="match status" value="1"/>
</dbReference>
<dbReference type="GO" id="GO:0046295">
    <property type="term" value="P:glycolate biosynthetic process"/>
    <property type="evidence" value="ECO:0007669"/>
    <property type="project" value="UniProtKB-UniRule"/>
</dbReference>
<dbReference type="GO" id="GO:0008967">
    <property type="term" value="F:phosphoglycolate phosphatase activity"/>
    <property type="evidence" value="ECO:0007669"/>
    <property type="project" value="UniProtKB-UniRule"/>
</dbReference>
<feature type="binding site" evidence="10">
    <location>
        <position position="14"/>
    </location>
    <ligand>
        <name>Mg(2+)</name>
        <dbReference type="ChEBI" id="CHEBI:18420"/>
    </ligand>
</feature>
<dbReference type="Pfam" id="PF13419">
    <property type="entry name" value="HAD_2"/>
    <property type="match status" value="1"/>
</dbReference>
<dbReference type="InterPro" id="IPR041492">
    <property type="entry name" value="HAD_2"/>
</dbReference>
<evidence type="ECO:0000256" key="3">
    <source>
        <dbReference type="ARBA" id="ARBA00004818"/>
    </source>
</evidence>
<evidence type="ECO:0000256" key="8">
    <source>
        <dbReference type="ARBA" id="ARBA00022842"/>
    </source>
</evidence>
<dbReference type="GO" id="GO:0046872">
    <property type="term" value="F:metal ion binding"/>
    <property type="evidence" value="ECO:0007669"/>
    <property type="project" value="UniProtKB-KW"/>
</dbReference>
<dbReference type="OrthoDB" id="9793014at2"/>
<dbReference type="NCBIfam" id="TIGR01449">
    <property type="entry name" value="PGP_bact"/>
    <property type="match status" value="1"/>
</dbReference>
<comment type="cofactor">
    <cofactor evidence="2 10">
        <name>Mg(2+)</name>
        <dbReference type="ChEBI" id="CHEBI:18420"/>
    </cofactor>
</comment>
<dbReference type="InterPro" id="IPR023214">
    <property type="entry name" value="HAD_sf"/>
</dbReference>
<dbReference type="EC" id="3.1.3.18" evidence="5 10"/>
<dbReference type="InterPro" id="IPR050155">
    <property type="entry name" value="HAD-like_hydrolase_sf"/>
</dbReference>